<keyword evidence="2" id="KW-1185">Reference proteome</keyword>
<gene>
    <name evidence="1" type="ORF">ACFPT7_18625</name>
</gene>
<organism evidence="1 2">
    <name type="scientific">Acidicapsa dinghuensis</name>
    <dbReference type="NCBI Taxonomy" id="2218256"/>
    <lineage>
        <taxon>Bacteria</taxon>
        <taxon>Pseudomonadati</taxon>
        <taxon>Acidobacteriota</taxon>
        <taxon>Terriglobia</taxon>
        <taxon>Terriglobales</taxon>
        <taxon>Acidobacteriaceae</taxon>
        <taxon>Acidicapsa</taxon>
    </lineage>
</organism>
<reference evidence="2" key="1">
    <citation type="journal article" date="2019" name="Int. J. Syst. Evol. Microbiol.">
        <title>The Global Catalogue of Microorganisms (GCM) 10K type strain sequencing project: providing services to taxonomists for standard genome sequencing and annotation.</title>
        <authorList>
            <consortium name="The Broad Institute Genomics Platform"/>
            <consortium name="The Broad Institute Genome Sequencing Center for Infectious Disease"/>
            <person name="Wu L."/>
            <person name="Ma J."/>
        </authorList>
    </citation>
    <scope>NUCLEOTIDE SEQUENCE [LARGE SCALE GENOMIC DNA]</scope>
    <source>
        <strain evidence="2">JCM 4087</strain>
    </source>
</reference>
<proteinExistence type="predicted"/>
<accession>A0ABW1EMZ9</accession>
<evidence type="ECO:0000313" key="1">
    <source>
        <dbReference type="EMBL" id="MFC5864328.1"/>
    </source>
</evidence>
<sequence>MNGLRFDDIERMVPVSIGFGIGYLGFVSSLDDIEVWFQLTDFQGILATLEKGLASNVHEGRLFYRFDNRGGDDGSERAAFLVREHFDGIEITLVSGLEESDDLSGLEMGGMSVCISKSDARTLMNDFSRLLNSSLDPADRPTPGPYLNSNH</sequence>
<evidence type="ECO:0000313" key="2">
    <source>
        <dbReference type="Proteomes" id="UP001596091"/>
    </source>
</evidence>
<protein>
    <submittedName>
        <fullName evidence="1">Uncharacterized protein</fullName>
    </submittedName>
</protein>
<dbReference type="Proteomes" id="UP001596091">
    <property type="component" value="Unassembled WGS sequence"/>
</dbReference>
<name>A0ABW1EMZ9_9BACT</name>
<dbReference type="RefSeq" id="WP_263342064.1">
    <property type="nucleotide sequence ID" value="NZ_JAGSYH010000009.1"/>
</dbReference>
<dbReference type="EMBL" id="JBHSPH010000009">
    <property type="protein sequence ID" value="MFC5864328.1"/>
    <property type="molecule type" value="Genomic_DNA"/>
</dbReference>
<comment type="caution">
    <text evidence="1">The sequence shown here is derived from an EMBL/GenBank/DDBJ whole genome shotgun (WGS) entry which is preliminary data.</text>
</comment>